<dbReference type="EMBL" id="NPDS01000001">
    <property type="protein sequence ID" value="PJZ59118.1"/>
    <property type="molecule type" value="Genomic_DNA"/>
</dbReference>
<organism evidence="2 3">
    <name type="scientific">Leptospira barantonii</name>
    <dbReference type="NCBI Taxonomy" id="2023184"/>
    <lineage>
        <taxon>Bacteria</taxon>
        <taxon>Pseudomonadati</taxon>
        <taxon>Spirochaetota</taxon>
        <taxon>Spirochaetia</taxon>
        <taxon>Leptospirales</taxon>
        <taxon>Leptospiraceae</taxon>
        <taxon>Leptospira</taxon>
    </lineage>
</organism>
<accession>A0ABX4NVK5</accession>
<evidence type="ECO:0000313" key="3">
    <source>
        <dbReference type="Proteomes" id="UP000231879"/>
    </source>
</evidence>
<comment type="caution">
    <text evidence="2">The sequence shown here is derived from an EMBL/GenBank/DDBJ whole genome shotgun (WGS) entry which is preliminary data.</text>
</comment>
<gene>
    <name evidence="2" type="ORF">CH367_03590</name>
</gene>
<evidence type="ECO:0000256" key="1">
    <source>
        <dbReference type="SAM" id="MobiDB-lite"/>
    </source>
</evidence>
<feature type="region of interest" description="Disordered" evidence="1">
    <location>
        <begin position="109"/>
        <end position="130"/>
    </location>
</feature>
<reference evidence="2 3" key="1">
    <citation type="submission" date="2017-07" db="EMBL/GenBank/DDBJ databases">
        <title>Leptospira spp. isolated from tropical soils.</title>
        <authorList>
            <person name="Thibeaux R."/>
            <person name="Iraola G."/>
            <person name="Ferres I."/>
            <person name="Bierque E."/>
            <person name="Girault D."/>
            <person name="Soupe-Gilbert M.-E."/>
            <person name="Picardeau M."/>
            <person name="Goarant C."/>
        </authorList>
    </citation>
    <scope>NUCLEOTIDE SEQUENCE [LARGE SCALE GENOMIC DNA]</scope>
    <source>
        <strain evidence="2 3">FH4-C-A1</strain>
    </source>
</reference>
<evidence type="ECO:0000313" key="2">
    <source>
        <dbReference type="EMBL" id="PJZ59118.1"/>
    </source>
</evidence>
<proteinExistence type="predicted"/>
<sequence>MKTGVGLEKIYFQKVRAIHSLVFKKDRVMNHTIKSLFVSIAVLLFAMNCGKSGGNLAAEMQALAAKSKEIACSKTVECAGEQFSKMPESQRKFIPPMLQSKEACMESMEKSAAEQRAKSGKSEADEFKDTTPEKIQAAKDCLAIIEKTSCSEMMSPNNPIQKSEACQFLSRK</sequence>
<dbReference type="NCBIfam" id="NF047485">
    <property type="entry name" value="LA_2478_plus"/>
    <property type="match status" value="1"/>
</dbReference>
<keyword evidence="3" id="KW-1185">Reference proteome</keyword>
<evidence type="ECO:0008006" key="4">
    <source>
        <dbReference type="Google" id="ProtNLM"/>
    </source>
</evidence>
<protein>
    <recommendedName>
        <fullName evidence="4">LipL41-expression chaperone Lep</fullName>
    </recommendedName>
</protein>
<feature type="region of interest" description="Disordered" evidence="1">
    <location>
        <begin position="153"/>
        <end position="172"/>
    </location>
</feature>
<name>A0ABX4NVK5_9LEPT</name>
<dbReference type="Proteomes" id="UP000231879">
    <property type="component" value="Unassembled WGS sequence"/>
</dbReference>